<name>A0A542ZS96_9ACTN</name>
<dbReference type="RefSeq" id="WP_142092870.1">
    <property type="nucleotide sequence ID" value="NZ_BAAAMD010000001.1"/>
</dbReference>
<feature type="transmembrane region" description="Helical" evidence="1">
    <location>
        <begin position="133"/>
        <end position="153"/>
    </location>
</feature>
<comment type="caution">
    <text evidence="2">The sequence shown here is derived from an EMBL/GenBank/DDBJ whole genome shotgun (WGS) entry which is preliminary data.</text>
</comment>
<evidence type="ECO:0008006" key="4">
    <source>
        <dbReference type="Google" id="ProtNLM"/>
    </source>
</evidence>
<dbReference type="AlphaFoldDB" id="A0A542ZS96"/>
<dbReference type="EMBL" id="VFOR01000001">
    <property type="protein sequence ID" value="TQL63110.1"/>
    <property type="molecule type" value="Genomic_DNA"/>
</dbReference>
<feature type="transmembrane region" description="Helical" evidence="1">
    <location>
        <begin position="16"/>
        <end position="37"/>
    </location>
</feature>
<organism evidence="2 3">
    <name type="scientific">Propioniferax innocua</name>
    <dbReference type="NCBI Taxonomy" id="1753"/>
    <lineage>
        <taxon>Bacteria</taxon>
        <taxon>Bacillati</taxon>
        <taxon>Actinomycetota</taxon>
        <taxon>Actinomycetes</taxon>
        <taxon>Propionibacteriales</taxon>
        <taxon>Propionibacteriaceae</taxon>
        <taxon>Propioniferax</taxon>
    </lineage>
</organism>
<evidence type="ECO:0000313" key="2">
    <source>
        <dbReference type="EMBL" id="TQL63110.1"/>
    </source>
</evidence>
<dbReference type="CDD" id="cd21809">
    <property type="entry name" value="ABC-2_lan_permease-like"/>
    <property type="match status" value="1"/>
</dbReference>
<dbReference type="Pfam" id="PF12730">
    <property type="entry name" value="ABC2_membrane_4"/>
    <property type="match status" value="1"/>
</dbReference>
<feature type="transmembrane region" description="Helical" evidence="1">
    <location>
        <begin position="104"/>
        <end position="127"/>
    </location>
</feature>
<feature type="transmembrane region" description="Helical" evidence="1">
    <location>
        <begin position="215"/>
        <end position="238"/>
    </location>
</feature>
<feature type="transmembrane region" description="Helical" evidence="1">
    <location>
        <begin position="165"/>
        <end position="186"/>
    </location>
</feature>
<keyword evidence="1" id="KW-0812">Transmembrane</keyword>
<feature type="transmembrane region" description="Helical" evidence="1">
    <location>
        <begin position="49"/>
        <end position="74"/>
    </location>
</feature>
<proteinExistence type="predicted"/>
<gene>
    <name evidence="2" type="ORF">FB460_0910</name>
</gene>
<dbReference type="OrthoDB" id="9781996at2"/>
<keyword evidence="1" id="KW-0472">Membrane</keyword>
<evidence type="ECO:0000256" key="1">
    <source>
        <dbReference type="SAM" id="Phobius"/>
    </source>
</evidence>
<keyword evidence="1" id="KW-1133">Transmembrane helix</keyword>
<accession>A0A542ZS96</accession>
<dbReference type="PROSITE" id="PS51257">
    <property type="entry name" value="PROKAR_LIPOPROTEIN"/>
    <property type="match status" value="1"/>
</dbReference>
<sequence>MRTVRAETLKLRRSTAWVVVLLLPVAVAFMACLNTLTSGEPLEDGWHTLWVRVAGFHALFPLALGVALLASLMWRPEHKGGNWNALMGGPTTSGSIVWAKTVTLWLLTLTMQAVLLVLVVAVGRLAFGLDGFLPGQYLVATVVSGIGVLPLVALQSALSLFVRSFAGPVAIALVGAGASVVAQQMAGDLALLSPYSVATRTLHLSSGVFGDAGTLAPGIVTLLVGASLAWLLVINTVGARVLDGRDVRV</sequence>
<reference evidence="2 3" key="1">
    <citation type="submission" date="2019-06" db="EMBL/GenBank/DDBJ databases">
        <title>Sequencing the genomes of 1000 actinobacteria strains.</title>
        <authorList>
            <person name="Klenk H.-P."/>
        </authorList>
    </citation>
    <scope>NUCLEOTIDE SEQUENCE [LARGE SCALE GENOMIC DNA]</scope>
    <source>
        <strain evidence="2 3">DSM 8251</strain>
    </source>
</reference>
<protein>
    <recommendedName>
        <fullName evidence="4">ABC-2 type transport system permease protein</fullName>
    </recommendedName>
</protein>
<keyword evidence="3" id="KW-1185">Reference proteome</keyword>
<dbReference type="Proteomes" id="UP000316196">
    <property type="component" value="Unassembled WGS sequence"/>
</dbReference>
<evidence type="ECO:0000313" key="3">
    <source>
        <dbReference type="Proteomes" id="UP000316196"/>
    </source>
</evidence>